<name>A0ACB9Z3S3_9PEZI</name>
<keyword evidence="2" id="KW-1185">Reference proteome</keyword>
<gene>
    <name evidence="1" type="ORF">F4820DRAFT_447199</name>
</gene>
<dbReference type="Proteomes" id="UP001497700">
    <property type="component" value="Unassembled WGS sequence"/>
</dbReference>
<organism evidence="1 2">
    <name type="scientific">Hypoxylon rubiginosum</name>
    <dbReference type="NCBI Taxonomy" id="110542"/>
    <lineage>
        <taxon>Eukaryota</taxon>
        <taxon>Fungi</taxon>
        <taxon>Dikarya</taxon>
        <taxon>Ascomycota</taxon>
        <taxon>Pezizomycotina</taxon>
        <taxon>Sordariomycetes</taxon>
        <taxon>Xylariomycetidae</taxon>
        <taxon>Xylariales</taxon>
        <taxon>Hypoxylaceae</taxon>
        <taxon>Hypoxylon</taxon>
    </lineage>
</organism>
<accession>A0ACB9Z3S3</accession>
<reference evidence="1 2" key="1">
    <citation type="journal article" date="2022" name="New Phytol.">
        <title>Ecological generalism drives hyperdiversity of secondary metabolite gene clusters in xylarialean endophytes.</title>
        <authorList>
            <person name="Franco M.E.E."/>
            <person name="Wisecaver J.H."/>
            <person name="Arnold A.E."/>
            <person name="Ju Y.M."/>
            <person name="Slot J.C."/>
            <person name="Ahrendt S."/>
            <person name="Moore L.P."/>
            <person name="Eastman K.E."/>
            <person name="Scott K."/>
            <person name="Konkel Z."/>
            <person name="Mondo S.J."/>
            <person name="Kuo A."/>
            <person name="Hayes R.D."/>
            <person name="Haridas S."/>
            <person name="Andreopoulos B."/>
            <person name="Riley R."/>
            <person name="LaButti K."/>
            <person name="Pangilinan J."/>
            <person name="Lipzen A."/>
            <person name="Amirebrahimi M."/>
            <person name="Yan J."/>
            <person name="Adam C."/>
            <person name="Keymanesh K."/>
            <person name="Ng V."/>
            <person name="Louie K."/>
            <person name="Northen T."/>
            <person name="Drula E."/>
            <person name="Henrissat B."/>
            <person name="Hsieh H.M."/>
            <person name="Youens-Clark K."/>
            <person name="Lutzoni F."/>
            <person name="Miadlikowska J."/>
            <person name="Eastwood D.C."/>
            <person name="Hamelin R.C."/>
            <person name="Grigoriev I.V."/>
            <person name="U'Ren J.M."/>
        </authorList>
    </citation>
    <scope>NUCLEOTIDE SEQUENCE [LARGE SCALE GENOMIC DNA]</scope>
    <source>
        <strain evidence="1 2">CBS 119005</strain>
    </source>
</reference>
<dbReference type="EMBL" id="MU393460">
    <property type="protein sequence ID" value="KAI4866362.1"/>
    <property type="molecule type" value="Genomic_DNA"/>
</dbReference>
<sequence>MIFSKLTLALASLLALANSAVTRPWLNKDLEPPSPWQVTRLSTAQPSGRPGSSPFAHIFANITNPSPIHAGPGASFDASSANCTVDWVLGTAQPYGIVYECTTAAAPTTGNQQSSASASSAKWTVEILETDPSLYAPTEKLDVRFTLTSDLTVDGRAYSKVLAATRHFEVGDNMRGICGGSGVCAWDLKEELIPLLIQPTIIA</sequence>
<proteinExistence type="predicted"/>
<evidence type="ECO:0000313" key="1">
    <source>
        <dbReference type="EMBL" id="KAI4866362.1"/>
    </source>
</evidence>
<evidence type="ECO:0000313" key="2">
    <source>
        <dbReference type="Proteomes" id="UP001497700"/>
    </source>
</evidence>
<protein>
    <submittedName>
        <fullName evidence="1">Uncharacterized protein</fullName>
    </submittedName>
</protein>
<comment type="caution">
    <text evidence="1">The sequence shown here is derived from an EMBL/GenBank/DDBJ whole genome shotgun (WGS) entry which is preliminary data.</text>
</comment>